<organism evidence="2 3">
    <name type="scientific">Microbacterium aurugineum</name>
    <dbReference type="NCBI Taxonomy" id="2851642"/>
    <lineage>
        <taxon>Bacteria</taxon>
        <taxon>Bacillati</taxon>
        <taxon>Actinomycetota</taxon>
        <taxon>Actinomycetes</taxon>
        <taxon>Micrococcales</taxon>
        <taxon>Microbacteriaceae</taxon>
        <taxon>Microbacterium</taxon>
    </lineage>
</organism>
<dbReference type="RefSeq" id="WP_047521057.1">
    <property type="nucleotide sequence ID" value="NZ_CP078078.1"/>
</dbReference>
<evidence type="ECO:0000313" key="2">
    <source>
        <dbReference type="EMBL" id="UPL16497.1"/>
    </source>
</evidence>
<evidence type="ECO:0000256" key="1">
    <source>
        <dbReference type="SAM" id="Phobius"/>
    </source>
</evidence>
<sequence length="98" mass="10280">MSAESARRTVRILTWTGFATGIIGGLLIAFPKVIGPASPWVQLALGVATLVLAFRARKVGIDEVEGFDGRLSLAAALLGFLVLFFAGQAAFIFLSTLG</sequence>
<feature type="transmembrane region" description="Helical" evidence="1">
    <location>
        <begin position="37"/>
        <end position="54"/>
    </location>
</feature>
<name>A0ABY4IWV7_9MICO</name>
<evidence type="ECO:0000313" key="3">
    <source>
        <dbReference type="Proteomes" id="UP000830631"/>
    </source>
</evidence>
<gene>
    <name evidence="2" type="ORF">KV397_01360</name>
</gene>
<accession>A0ABY4IWV7</accession>
<protein>
    <submittedName>
        <fullName evidence="2">Uncharacterized protein</fullName>
    </submittedName>
</protein>
<proteinExistence type="predicted"/>
<feature type="transmembrane region" description="Helical" evidence="1">
    <location>
        <begin position="75"/>
        <end position="97"/>
    </location>
</feature>
<feature type="transmembrane region" description="Helical" evidence="1">
    <location>
        <begin position="12"/>
        <end position="31"/>
    </location>
</feature>
<dbReference type="EMBL" id="CP078078">
    <property type="protein sequence ID" value="UPL16497.1"/>
    <property type="molecule type" value="Genomic_DNA"/>
</dbReference>
<keyword evidence="1" id="KW-1133">Transmembrane helix</keyword>
<keyword evidence="1" id="KW-0472">Membrane</keyword>
<dbReference type="Proteomes" id="UP000830631">
    <property type="component" value="Chromosome"/>
</dbReference>
<keyword evidence="1" id="KW-0812">Transmembrane</keyword>
<reference evidence="2 3" key="1">
    <citation type="submission" date="2021-06" db="EMBL/GenBank/DDBJ databases">
        <title>Genome-based taxonomic framework of Microbacterium strains isolated from marine environment, the description of four new species and reclassification of four preexisting species.</title>
        <authorList>
            <person name="Lee S.D."/>
            <person name="Kim S.-M."/>
            <person name="Byeon Y.-S."/>
            <person name="Yang H.L."/>
            <person name="Kim I.S."/>
        </authorList>
    </citation>
    <scope>NUCLEOTIDE SEQUENCE [LARGE SCALE GENOMIC DNA]</scope>
    <source>
        <strain evidence="2 3">KSW4-10</strain>
    </source>
</reference>
<keyword evidence="3" id="KW-1185">Reference proteome</keyword>